<accession>A0ABZ2KPZ3</accession>
<keyword evidence="3" id="KW-1185">Reference proteome</keyword>
<protein>
    <recommendedName>
        <fullName evidence="4">GPI-GlcNAc transferase complex PIG-H component conserved domain-containing protein</fullName>
    </recommendedName>
</protein>
<keyword evidence="1" id="KW-0472">Membrane</keyword>
<feature type="transmembrane region" description="Helical" evidence="1">
    <location>
        <begin position="85"/>
        <end position="107"/>
    </location>
</feature>
<dbReference type="RefSeq" id="WP_394830314.1">
    <property type="nucleotide sequence ID" value="NZ_CP089929.1"/>
</dbReference>
<dbReference type="EMBL" id="CP089983">
    <property type="protein sequence ID" value="WXB00713.1"/>
    <property type="molecule type" value="Genomic_DNA"/>
</dbReference>
<keyword evidence="1" id="KW-0812">Transmembrane</keyword>
<proteinExistence type="predicted"/>
<evidence type="ECO:0000256" key="1">
    <source>
        <dbReference type="SAM" id="Phobius"/>
    </source>
</evidence>
<sequence>MMEANPKIWQSARKPADIHVQGGEIVAGGTAGGYREPGRTLRAPLKMTRWSPDRRGKLLLVFACGWDGCMLLLLKMGAWTPWLTLHILAGILITYIAVTAFLCRLTVVVTAQSLSVRQTLFSPRRTVARDLPVESVTGLYIEETNRLEGSVNDTEIWRPIYHVMVVLTSGANERLLSDLDDSPHAHFLKEAIEEYWGKKG</sequence>
<feature type="transmembrane region" description="Helical" evidence="1">
    <location>
        <begin position="58"/>
        <end position="79"/>
    </location>
</feature>
<organism evidence="2 3">
    <name type="scientific">Pendulispora rubella</name>
    <dbReference type="NCBI Taxonomy" id="2741070"/>
    <lineage>
        <taxon>Bacteria</taxon>
        <taxon>Pseudomonadati</taxon>
        <taxon>Myxococcota</taxon>
        <taxon>Myxococcia</taxon>
        <taxon>Myxococcales</taxon>
        <taxon>Sorangiineae</taxon>
        <taxon>Pendulisporaceae</taxon>
        <taxon>Pendulispora</taxon>
    </lineage>
</organism>
<name>A0ABZ2KPZ3_9BACT</name>
<evidence type="ECO:0000313" key="2">
    <source>
        <dbReference type="EMBL" id="WXB00713.1"/>
    </source>
</evidence>
<dbReference type="Proteomes" id="UP001374803">
    <property type="component" value="Chromosome"/>
</dbReference>
<evidence type="ECO:0008006" key="4">
    <source>
        <dbReference type="Google" id="ProtNLM"/>
    </source>
</evidence>
<evidence type="ECO:0000313" key="3">
    <source>
        <dbReference type="Proteomes" id="UP001374803"/>
    </source>
</evidence>
<reference evidence="2" key="1">
    <citation type="submission" date="2021-12" db="EMBL/GenBank/DDBJ databases">
        <title>Discovery of the Pendulisporaceae a myxobacterial family with distinct sporulation behavior and unique specialized metabolism.</title>
        <authorList>
            <person name="Garcia R."/>
            <person name="Popoff A."/>
            <person name="Bader C.D."/>
            <person name="Loehr J."/>
            <person name="Walesch S."/>
            <person name="Walt C."/>
            <person name="Boldt J."/>
            <person name="Bunk B."/>
            <person name="Haeckl F.J.F.P.J."/>
            <person name="Gunesch A.P."/>
            <person name="Birkelbach J."/>
            <person name="Nuebel U."/>
            <person name="Pietschmann T."/>
            <person name="Bach T."/>
            <person name="Mueller R."/>
        </authorList>
    </citation>
    <scope>NUCLEOTIDE SEQUENCE</scope>
    <source>
        <strain evidence="2">MSr11367</strain>
    </source>
</reference>
<keyword evidence="1" id="KW-1133">Transmembrane helix</keyword>
<gene>
    <name evidence="2" type="ORF">LVJ94_27780</name>
</gene>